<dbReference type="Proteomes" id="UP000637757">
    <property type="component" value="Unassembled WGS sequence"/>
</dbReference>
<accession>A0A931ATW4</accession>
<gene>
    <name evidence="1" type="ORF">IC227_00950</name>
</gene>
<dbReference type="Pfam" id="PF22652">
    <property type="entry name" value="DUF7006"/>
    <property type="match status" value="1"/>
</dbReference>
<sequence>MNKKLFLTEQEYFNYFKQFYSDTFFSSRYPLICEEMKDICTEVKQKIKQINSDNYFKTHSEILALDSRMQIILSLVDMKELSEQDILKFSKNDYKYYFTELCGFNIRDKTPCSLYFSIK</sequence>
<proteinExistence type="predicted"/>
<keyword evidence="2" id="KW-1185">Reference proteome</keyword>
<evidence type="ECO:0000313" key="2">
    <source>
        <dbReference type="Proteomes" id="UP000637757"/>
    </source>
</evidence>
<dbReference type="InterPro" id="IPR054275">
    <property type="entry name" value="DUF7006"/>
</dbReference>
<evidence type="ECO:0000313" key="1">
    <source>
        <dbReference type="EMBL" id="MBF8807231.1"/>
    </source>
</evidence>
<organism evidence="1 2">
    <name type="scientific">Enterococcus lacertideformus</name>
    <dbReference type="NCBI Taxonomy" id="2771493"/>
    <lineage>
        <taxon>Bacteria</taxon>
        <taxon>Bacillati</taxon>
        <taxon>Bacillota</taxon>
        <taxon>Bacilli</taxon>
        <taxon>Lactobacillales</taxon>
        <taxon>Enterococcaceae</taxon>
        <taxon>Enterococcus</taxon>
    </lineage>
</organism>
<reference evidence="1" key="1">
    <citation type="submission" date="2020-09" db="EMBL/GenBank/DDBJ databases">
        <title>Genomic insights into the novelty and pathogenicity of a unique biofilm-forming Enterococcus sp. bacteria (Enterococcus lacertideformus) identified in reptiles.</title>
        <authorList>
            <person name="Agius J.E."/>
            <person name="Phalen D.N."/>
            <person name="Rose K."/>
            <person name="Eden J.-S."/>
        </authorList>
    </citation>
    <scope>NUCLEOTIDE SEQUENCE</scope>
    <source>
        <strain evidence="1">PHRS 0518</strain>
    </source>
</reference>
<dbReference type="AlphaFoldDB" id="A0A931ATW4"/>
<comment type="caution">
    <text evidence="1">The sequence shown here is derived from an EMBL/GenBank/DDBJ whole genome shotgun (WGS) entry which is preliminary data.</text>
</comment>
<name>A0A931ATW4_9ENTE</name>
<protein>
    <submittedName>
        <fullName evidence="1">Uncharacterized protein</fullName>
    </submittedName>
</protein>
<dbReference type="EMBL" id="JADAKE010000003">
    <property type="protein sequence ID" value="MBF8807231.1"/>
    <property type="molecule type" value="Genomic_DNA"/>
</dbReference>